<dbReference type="GO" id="GO:0051017">
    <property type="term" value="P:actin filament bundle assembly"/>
    <property type="evidence" value="ECO:0007669"/>
    <property type="project" value="TreeGrafter"/>
</dbReference>
<proteinExistence type="predicted"/>
<dbReference type="InterPro" id="IPR036770">
    <property type="entry name" value="Ankyrin_rpt-contain_sf"/>
</dbReference>
<organism evidence="3 4">
    <name type="scientific">Fistulifera solaris</name>
    <name type="common">Oleaginous diatom</name>
    <dbReference type="NCBI Taxonomy" id="1519565"/>
    <lineage>
        <taxon>Eukaryota</taxon>
        <taxon>Sar</taxon>
        <taxon>Stramenopiles</taxon>
        <taxon>Ochrophyta</taxon>
        <taxon>Bacillariophyta</taxon>
        <taxon>Bacillariophyceae</taxon>
        <taxon>Bacillariophycidae</taxon>
        <taxon>Naviculales</taxon>
        <taxon>Naviculaceae</taxon>
        <taxon>Fistulifera</taxon>
    </lineage>
</organism>
<comment type="caution">
    <text evidence="3">The sequence shown here is derived from an EMBL/GenBank/DDBJ whole genome shotgun (WGS) entry which is preliminary data.</text>
</comment>
<name>A0A1Z5JED7_FISSO</name>
<evidence type="ECO:0000313" key="3">
    <source>
        <dbReference type="EMBL" id="GAX12363.1"/>
    </source>
</evidence>
<dbReference type="PANTHER" id="PTHR24153:SF8">
    <property type="entry name" value="FORKED, ISOFORM F"/>
    <property type="match status" value="1"/>
</dbReference>
<dbReference type="PANTHER" id="PTHR24153">
    <property type="entry name" value="ESPIN"/>
    <property type="match status" value="1"/>
</dbReference>
<dbReference type="GO" id="GO:0051015">
    <property type="term" value="F:actin filament binding"/>
    <property type="evidence" value="ECO:0007669"/>
    <property type="project" value="TreeGrafter"/>
</dbReference>
<dbReference type="GO" id="GO:0005737">
    <property type="term" value="C:cytoplasm"/>
    <property type="evidence" value="ECO:0007669"/>
    <property type="project" value="TreeGrafter"/>
</dbReference>
<dbReference type="InterPro" id="IPR052420">
    <property type="entry name" value="Espin/Espin-like"/>
</dbReference>
<evidence type="ECO:0000256" key="2">
    <source>
        <dbReference type="ARBA" id="ARBA00023043"/>
    </source>
</evidence>
<gene>
    <name evidence="3" type="ORF">FisN_1Hh296</name>
</gene>
<dbReference type="SUPFAM" id="SSF48403">
    <property type="entry name" value="Ankyrin repeat"/>
    <property type="match status" value="1"/>
</dbReference>
<sequence>MRHLLTDLRGNPIYSFAQRRLRRMRHFHPSTLICLIQNQSWEEVIRRARKHPSEILYQDEVTGNTPLHVACRLDPPPAVILALRAASRISNHEGATPLHVAASHRCSAQSVRALIECAKQHSHSEGKSVSPTADLSRMGRAPIHYACMSFRGLEIDAFRLLFEESIKEGNLRMGSENQCALEEDFDDIEEDETYLSSGTGPQVEVNVLGMKDATGQTPLALLFRRYRERVKVVIARVDSLHRQHQDIPEKAALAAAMTVHVNLGDLWKRAGWIIARLAEERLKRESKYFRSLHEQGCRSPGEAAVAKEAASWATECIAATSPKPSLFGKSIQASFPSVEDSEEEKSSNSKHGRRQFRIVHASVGLTGYGCPPEIIRLALSLHPHQVREMDEEGNLPIHIAATASSFLSRLNETHPSFMAAAAAMAVPADANADDLSVLSEAMSFFSSATVSQTTNPFDKVIKLLLERFPEGAFTPHGQNGRLPLVLALKAGVRTWDDGLRTLMKAHPPALHSEKIIAPALYPHVLALLANERHSTGDNELGSHHVPSSRILRREEGARTTLFAVLRAKPDLLRAANDV</sequence>
<dbReference type="InterPro" id="IPR002110">
    <property type="entry name" value="Ankyrin_rpt"/>
</dbReference>
<keyword evidence="4" id="KW-1185">Reference proteome</keyword>
<dbReference type="EMBL" id="BDSP01000050">
    <property type="protein sequence ID" value="GAX12363.1"/>
    <property type="molecule type" value="Genomic_DNA"/>
</dbReference>
<dbReference type="Pfam" id="PF12796">
    <property type="entry name" value="Ank_2"/>
    <property type="match status" value="1"/>
</dbReference>
<dbReference type="AlphaFoldDB" id="A0A1Z5JED7"/>
<evidence type="ECO:0000256" key="1">
    <source>
        <dbReference type="ARBA" id="ARBA00022737"/>
    </source>
</evidence>
<dbReference type="SMART" id="SM00248">
    <property type="entry name" value="ANK"/>
    <property type="match status" value="3"/>
</dbReference>
<protein>
    <submittedName>
        <fullName evidence="3">Uncharacterized protein</fullName>
    </submittedName>
</protein>
<dbReference type="OrthoDB" id="45365at2759"/>
<dbReference type="Gene3D" id="1.25.40.20">
    <property type="entry name" value="Ankyrin repeat-containing domain"/>
    <property type="match status" value="1"/>
</dbReference>
<keyword evidence="1" id="KW-0677">Repeat</keyword>
<accession>A0A1Z5JED7</accession>
<reference evidence="3 4" key="1">
    <citation type="journal article" date="2015" name="Plant Cell">
        <title>Oil accumulation by the oleaginous diatom Fistulifera solaris as revealed by the genome and transcriptome.</title>
        <authorList>
            <person name="Tanaka T."/>
            <person name="Maeda Y."/>
            <person name="Veluchamy A."/>
            <person name="Tanaka M."/>
            <person name="Abida H."/>
            <person name="Marechal E."/>
            <person name="Bowler C."/>
            <person name="Muto M."/>
            <person name="Sunaga Y."/>
            <person name="Tanaka M."/>
            <person name="Yoshino T."/>
            <person name="Taniguchi T."/>
            <person name="Fukuda Y."/>
            <person name="Nemoto M."/>
            <person name="Matsumoto M."/>
            <person name="Wong P.S."/>
            <person name="Aburatani S."/>
            <person name="Fujibuchi W."/>
        </authorList>
    </citation>
    <scope>NUCLEOTIDE SEQUENCE [LARGE SCALE GENOMIC DNA]</scope>
    <source>
        <strain evidence="3 4">JPCC DA0580</strain>
    </source>
</reference>
<dbReference type="Proteomes" id="UP000198406">
    <property type="component" value="Unassembled WGS sequence"/>
</dbReference>
<evidence type="ECO:0000313" key="4">
    <source>
        <dbReference type="Proteomes" id="UP000198406"/>
    </source>
</evidence>
<dbReference type="InParanoid" id="A0A1Z5JED7"/>
<keyword evidence="2" id="KW-0040">ANK repeat</keyword>